<accession>A0A975EP77</accession>
<dbReference type="AlphaFoldDB" id="A0A975EP77"/>
<dbReference type="GO" id="GO:0046872">
    <property type="term" value="F:metal ion binding"/>
    <property type="evidence" value="ECO:0007669"/>
    <property type="project" value="InterPro"/>
</dbReference>
<feature type="domain" description="ATP-grasp" evidence="2">
    <location>
        <begin position="100"/>
        <end position="308"/>
    </location>
</feature>
<dbReference type="GO" id="GO:0009432">
    <property type="term" value="P:SOS response"/>
    <property type="evidence" value="ECO:0007669"/>
    <property type="project" value="TreeGrafter"/>
</dbReference>
<dbReference type="InterPro" id="IPR013815">
    <property type="entry name" value="ATP_grasp_subdomain_1"/>
</dbReference>
<dbReference type="Pfam" id="PF02786">
    <property type="entry name" value="CPSase_L_D2"/>
    <property type="match status" value="1"/>
</dbReference>
<proteinExistence type="predicted"/>
<reference evidence="3" key="1">
    <citation type="submission" date="2020-07" db="EMBL/GenBank/DDBJ databases">
        <title>Genome sequences of bacteria associated with the marine, planktonic diatom Thalassiosira profunda strain ECT2AJA-044.</title>
        <authorList>
            <person name="Gargas C.B."/>
            <person name="Roberts W.R."/>
            <person name="Alverson A.J."/>
        </authorList>
    </citation>
    <scope>NUCLEOTIDE SEQUENCE</scope>
    <source>
        <strain evidence="3">ECT2AJA-044</strain>
    </source>
</reference>
<dbReference type="InterPro" id="IPR011761">
    <property type="entry name" value="ATP-grasp"/>
</dbReference>
<protein>
    <recommendedName>
        <fullName evidence="2">ATP-grasp domain-containing protein</fullName>
    </recommendedName>
</protein>
<dbReference type="InterPro" id="IPR005479">
    <property type="entry name" value="CPAse_ATP-bd"/>
</dbReference>
<gene>
    <name evidence="3" type="ORF">HZ995_09520</name>
</gene>
<dbReference type="GO" id="GO:0005524">
    <property type="term" value="F:ATP binding"/>
    <property type="evidence" value="ECO:0007669"/>
    <property type="project" value="UniProtKB-UniRule"/>
</dbReference>
<dbReference type="GO" id="GO:0018169">
    <property type="term" value="F:ribosomal S6-glutamic acid ligase activity"/>
    <property type="evidence" value="ECO:0007669"/>
    <property type="project" value="TreeGrafter"/>
</dbReference>
<dbReference type="SUPFAM" id="SSF56059">
    <property type="entry name" value="Glutathione synthetase ATP-binding domain-like"/>
    <property type="match status" value="1"/>
</dbReference>
<dbReference type="Gene3D" id="3.40.50.20">
    <property type="match status" value="1"/>
</dbReference>
<dbReference type="RefSeq" id="WP_209355433.1">
    <property type="nucleotide sequence ID" value="NZ_CP060010.1"/>
</dbReference>
<evidence type="ECO:0000313" key="3">
    <source>
        <dbReference type="EMBL" id="QTN34746.1"/>
    </source>
</evidence>
<dbReference type="EMBL" id="CP060010">
    <property type="protein sequence ID" value="QTN34746.1"/>
    <property type="molecule type" value="Genomic_DNA"/>
</dbReference>
<dbReference type="PANTHER" id="PTHR21621:SF0">
    <property type="entry name" value="BETA-CITRYLGLUTAMATE SYNTHASE B-RELATED"/>
    <property type="match status" value="1"/>
</dbReference>
<dbReference type="GO" id="GO:0005737">
    <property type="term" value="C:cytoplasm"/>
    <property type="evidence" value="ECO:0007669"/>
    <property type="project" value="TreeGrafter"/>
</dbReference>
<dbReference type="PROSITE" id="PS50975">
    <property type="entry name" value="ATP_GRASP"/>
    <property type="match status" value="1"/>
</dbReference>
<dbReference type="PANTHER" id="PTHR21621">
    <property type="entry name" value="RIBOSOMAL PROTEIN S6 MODIFICATION PROTEIN"/>
    <property type="match status" value="1"/>
</dbReference>
<dbReference type="KEGG" id="cact:HZ995_09520"/>
<evidence type="ECO:0000259" key="2">
    <source>
        <dbReference type="PROSITE" id="PS50975"/>
    </source>
</evidence>
<keyword evidence="1" id="KW-0067">ATP-binding</keyword>
<evidence type="ECO:0000256" key="1">
    <source>
        <dbReference type="PROSITE-ProRule" id="PRU00409"/>
    </source>
</evidence>
<dbReference type="Gene3D" id="3.30.1490.20">
    <property type="entry name" value="ATP-grasp fold, A domain"/>
    <property type="match status" value="1"/>
</dbReference>
<sequence>MKVGFLYEHPTWSDDLRTCFAKNGIELVAINVADAAFLTSKSDFDFDLCINRVNMMPSEGRASSVAAHTLHVLHLMESLGIEVINGSQAHFVGASKAVQNGIFESLGLDCPKSVAIYRPEDAPAAAETIGFPVIVKPNIGGSGSGVARFDTAQELRDAIADGSLDLGIDGTGLVQEYIRSDGHVYRVEILDGALFYSIRQQVVENQFNYCAADGCSISFDEEPAADDFDMCVIGNDGIVANEVPAEILQNVLDICAKSKADIGGVEYFLREDSGSACFYDFNPYSNFVGNGEALFGFSPEQRFVDFVKSRMG</sequence>
<evidence type="ECO:0000313" key="4">
    <source>
        <dbReference type="Proteomes" id="UP000665026"/>
    </source>
</evidence>
<dbReference type="Proteomes" id="UP000665026">
    <property type="component" value="Chromosome"/>
</dbReference>
<name>A0A975EP77_9RHOB</name>
<organism evidence="3 4">
    <name type="scientific">Cognatishimia activa</name>
    <dbReference type="NCBI Taxonomy" id="1715691"/>
    <lineage>
        <taxon>Bacteria</taxon>
        <taxon>Pseudomonadati</taxon>
        <taxon>Pseudomonadota</taxon>
        <taxon>Alphaproteobacteria</taxon>
        <taxon>Rhodobacterales</taxon>
        <taxon>Paracoccaceae</taxon>
        <taxon>Cognatishimia</taxon>
    </lineage>
</organism>
<keyword evidence="1" id="KW-0547">Nucleotide-binding</keyword>